<feature type="region of interest" description="Disordered" evidence="1">
    <location>
        <begin position="64"/>
        <end position="89"/>
    </location>
</feature>
<proteinExistence type="predicted"/>
<name>A0ABP7FJ75_9MICO</name>
<evidence type="ECO:0000313" key="3">
    <source>
        <dbReference type="Proteomes" id="UP001501004"/>
    </source>
</evidence>
<dbReference type="EMBL" id="BAABAE010000003">
    <property type="protein sequence ID" value="GAA3739579.1"/>
    <property type="molecule type" value="Genomic_DNA"/>
</dbReference>
<feature type="region of interest" description="Disordered" evidence="1">
    <location>
        <begin position="1"/>
        <end position="46"/>
    </location>
</feature>
<sequence>MGSSSIARAPRDNPSVPPDPAQQLRGEPVRERHPYEVQAGHARHDAARCIPQTMLVERQAGDPVEAGAVSGRPDHDRGRATTAPVRARENPRFPAIKFYF</sequence>
<organism evidence="2 3">
    <name type="scientific">Leifsonella bigeumensis</name>
    <dbReference type="NCBI Taxonomy" id="433643"/>
    <lineage>
        <taxon>Bacteria</taxon>
        <taxon>Bacillati</taxon>
        <taxon>Actinomycetota</taxon>
        <taxon>Actinomycetes</taxon>
        <taxon>Micrococcales</taxon>
        <taxon>Microbacteriaceae</taxon>
        <taxon>Leifsonella</taxon>
    </lineage>
</organism>
<accession>A0ABP7FJ75</accession>
<dbReference type="Proteomes" id="UP001501004">
    <property type="component" value="Unassembled WGS sequence"/>
</dbReference>
<gene>
    <name evidence="2" type="ORF">GCM10022239_14030</name>
</gene>
<reference evidence="3" key="1">
    <citation type="journal article" date="2019" name="Int. J. Syst. Evol. Microbiol.">
        <title>The Global Catalogue of Microorganisms (GCM) 10K type strain sequencing project: providing services to taxonomists for standard genome sequencing and annotation.</title>
        <authorList>
            <consortium name="The Broad Institute Genomics Platform"/>
            <consortium name="The Broad Institute Genome Sequencing Center for Infectious Disease"/>
            <person name="Wu L."/>
            <person name="Ma J."/>
        </authorList>
    </citation>
    <scope>NUCLEOTIDE SEQUENCE [LARGE SCALE GENOMIC DNA]</scope>
    <source>
        <strain evidence="3">JCM 16949</strain>
    </source>
</reference>
<protein>
    <submittedName>
        <fullName evidence="2">Uncharacterized protein</fullName>
    </submittedName>
</protein>
<evidence type="ECO:0000256" key="1">
    <source>
        <dbReference type="SAM" id="MobiDB-lite"/>
    </source>
</evidence>
<evidence type="ECO:0000313" key="2">
    <source>
        <dbReference type="EMBL" id="GAA3739579.1"/>
    </source>
</evidence>
<comment type="caution">
    <text evidence="2">The sequence shown here is derived from an EMBL/GenBank/DDBJ whole genome shotgun (WGS) entry which is preliminary data.</text>
</comment>
<keyword evidence="3" id="KW-1185">Reference proteome</keyword>